<keyword evidence="2 5" id="KW-0812">Transmembrane</keyword>
<reference evidence="7 8" key="1">
    <citation type="submission" date="2023-08" db="EMBL/GenBank/DDBJ databases">
        <title>Oxalobacteraceae gen .nov., isolated from river sludge outside the plant.</title>
        <authorList>
            <person name="Zhao S.Y."/>
        </authorList>
    </citation>
    <scope>NUCLEOTIDE SEQUENCE [LARGE SCALE GENOMIC DNA]</scope>
    <source>
        <strain evidence="7 8">R-40</strain>
    </source>
</reference>
<dbReference type="SUPFAM" id="SSF144091">
    <property type="entry name" value="Rhomboid-like"/>
    <property type="match status" value="1"/>
</dbReference>
<dbReference type="RefSeq" id="WP_338434889.1">
    <property type="nucleotide sequence ID" value="NZ_JAUYVH010000001.1"/>
</dbReference>
<feature type="transmembrane region" description="Helical" evidence="5">
    <location>
        <begin position="126"/>
        <end position="146"/>
    </location>
</feature>
<comment type="subcellular location">
    <subcellularLocation>
        <location evidence="1">Membrane</location>
        <topology evidence="1">Multi-pass membrane protein</topology>
    </subcellularLocation>
</comment>
<dbReference type="InterPro" id="IPR023826">
    <property type="entry name" value="Rhom-like_SP_proteobac"/>
</dbReference>
<evidence type="ECO:0000256" key="3">
    <source>
        <dbReference type="ARBA" id="ARBA00022989"/>
    </source>
</evidence>
<evidence type="ECO:0000256" key="5">
    <source>
        <dbReference type="SAM" id="Phobius"/>
    </source>
</evidence>
<dbReference type="InterPro" id="IPR035952">
    <property type="entry name" value="Rhomboid-like_sf"/>
</dbReference>
<organism evidence="7 8">
    <name type="scientific">Keguizhuia sedimenti</name>
    <dbReference type="NCBI Taxonomy" id="3064264"/>
    <lineage>
        <taxon>Bacteria</taxon>
        <taxon>Pseudomonadati</taxon>
        <taxon>Pseudomonadota</taxon>
        <taxon>Betaproteobacteria</taxon>
        <taxon>Burkholderiales</taxon>
        <taxon>Oxalobacteraceae</taxon>
        <taxon>Keguizhuia</taxon>
    </lineage>
</organism>
<evidence type="ECO:0000259" key="6">
    <source>
        <dbReference type="Pfam" id="PF01694"/>
    </source>
</evidence>
<dbReference type="NCBIfam" id="TIGR03902">
    <property type="entry name" value="rhom_GG_sort"/>
    <property type="match status" value="1"/>
</dbReference>
<dbReference type="Proteomes" id="UP001225596">
    <property type="component" value="Unassembled WGS sequence"/>
</dbReference>
<evidence type="ECO:0000256" key="2">
    <source>
        <dbReference type="ARBA" id="ARBA00022692"/>
    </source>
</evidence>
<gene>
    <name evidence="7" type="primary">rrtA</name>
    <name evidence="7" type="ORF">Q8A64_01455</name>
</gene>
<dbReference type="Gene3D" id="1.20.1540.10">
    <property type="entry name" value="Rhomboid-like"/>
    <property type="match status" value="1"/>
</dbReference>
<dbReference type="EMBL" id="JAUYVH010000001">
    <property type="protein sequence ID" value="MDQ9169068.1"/>
    <property type="molecule type" value="Genomic_DNA"/>
</dbReference>
<protein>
    <submittedName>
        <fullName evidence="7">Rhombosortase</fullName>
        <ecNumber evidence="7">3.4.21.-</ecNumber>
    </submittedName>
</protein>
<keyword evidence="7" id="KW-0378">Hydrolase</keyword>
<comment type="caution">
    <text evidence="7">The sequence shown here is derived from an EMBL/GenBank/DDBJ whole genome shotgun (WGS) entry which is preliminary data.</text>
</comment>
<name>A0ABU1BJ78_9BURK</name>
<keyword evidence="8" id="KW-1185">Reference proteome</keyword>
<evidence type="ECO:0000313" key="8">
    <source>
        <dbReference type="Proteomes" id="UP001225596"/>
    </source>
</evidence>
<feature type="domain" description="Peptidase S54 rhomboid" evidence="6">
    <location>
        <begin position="55"/>
        <end position="217"/>
    </location>
</feature>
<feature type="transmembrane region" description="Helical" evidence="5">
    <location>
        <begin position="197"/>
        <end position="217"/>
    </location>
</feature>
<evidence type="ECO:0000313" key="7">
    <source>
        <dbReference type="EMBL" id="MDQ9169068.1"/>
    </source>
</evidence>
<accession>A0ABU1BJ78</accession>
<proteinExistence type="predicted"/>
<feature type="transmembrane region" description="Helical" evidence="5">
    <location>
        <begin position="167"/>
        <end position="185"/>
    </location>
</feature>
<feature type="transmembrane region" description="Helical" evidence="5">
    <location>
        <begin position="70"/>
        <end position="88"/>
    </location>
</feature>
<keyword evidence="3 5" id="KW-1133">Transmembrane helix</keyword>
<sequence length="235" mass="26032">MNSHVAPGQAQADAHGRVPAKWRLCLGLAFVALVATYWSHGLESLRLDRDLAFSGQAWRLLTGHLVHLNMPHLVLNLLALLLLCELLWRDLHWRHGVGLLMFSALGVSAALLAWHPDIAWYTGLSGILHGLWAGCALYGLVVATSAPHTSVRKENQRQLRWTMHRRICAIAIALLGLKLASEFYFGPSQRTEQAIGGTVIAVSHAYGAVSGIIYLLIWQAAKYVRRAALPRFRLK</sequence>
<dbReference type="InterPro" id="IPR022764">
    <property type="entry name" value="Peptidase_S54_rhomboid_dom"/>
</dbReference>
<evidence type="ECO:0000256" key="1">
    <source>
        <dbReference type="ARBA" id="ARBA00004141"/>
    </source>
</evidence>
<keyword evidence="4 5" id="KW-0472">Membrane</keyword>
<dbReference type="Pfam" id="PF01694">
    <property type="entry name" value="Rhomboid"/>
    <property type="match status" value="1"/>
</dbReference>
<dbReference type="EC" id="3.4.21.-" evidence="7"/>
<dbReference type="GO" id="GO:0016787">
    <property type="term" value="F:hydrolase activity"/>
    <property type="evidence" value="ECO:0007669"/>
    <property type="project" value="UniProtKB-KW"/>
</dbReference>
<feature type="transmembrane region" description="Helical" evidence="5">
    <location>
        <begin position="20"/>
        <end position="38"/>
    </location>
</feature>
<evidence type="ECO:0000256" key="4">
    <source>
        <dbReference type="ARBA" id="ARBA00023136"/>
    </source>
</evidence>
<feature type="transmembrane region" description="Helical" evidence="5">
    <location>
        <begin position="95"/>
        <end position="114"/>
    </location>
</feature>